<proteinExistence type="predicted"/>
<keyword evidence="3" id="KW-1185">Reference proteome</keyword>
<accession>A0A7H0HAY6</accession>
<evidence type="ECO:0000256" key="1">
    <source>
        <dbReference type="SAM" id="MobiDB-lite"/>
    </source>
</evidence>
<protein>
    <submittedName>
        <fullName evidence="2">Uncharacterized protein</fullName>
    </submittedName>
</protein>
<dbReference type="AlphaFoldDB" id="A0A7H0HAY6"/>
<feature type="region of interest" description="Disordered" evidence="1">
    <location>
        <begin position="31"/>
        <end position="54"/>
    </location>
</feature>
<evidence type="ECO:0000313" key="2">
    <source>
        <dbReference type="EMBL" id="QNP57702.1"/>
    </source>
</evidence>
<dbReference type="KEGG" id="tdf:H9L22_01025"/>
<dbReference type="Proteomes" id="UP000516117">
    <property type="component" value="Chromosome"/>
</dbReference>
<dbReference type="EMBL" id="CP060789">
    <property type="protein sequence ID" value="QNP57702.1"/>
    <property type="molecule type" value="Genomic_DNA"/>
</dbReference>
<evidence type="ECO:0000313" key="3">
    <source>
        <dbReference type="Proteomes" id="UP000516117"/>
    </source>
</evidence>
<organism evidence="2 3">
    <name type="scientific">Tessaracoccus defluvii</name>
    <dbReference type="NCBI Taxonomy" id="1285901"/>
    <lineage>
        <taxon>Bacteria</taxon>
        <taxon>Bacillati</taxon>
        <taxon>Actinomycetota</taxon>
        <taxon>Actinomycetes</taxon>
        <taxon>Propionibacteriales</taxon>
        <taxon>Propionibacteriaceae</taxon>
        <taxon>Tessaracoccus</taxon>
    </lineage>
</organism>
<sequence>MLVRKGWWPATAWVSVPQIPTRLLAISASPAAGVGTGCSSSRTPVSGSTSARRMTAVEEASGRGVVRSCGVVGVMAVPISHCGEAFIGLRG</sequence>
<reference evidence="2 3" key="1">
    <citation type="submission" date="2020-08" db="EMBL/GenBank/DDBJ databases">
        <title>Genome sequence of Tessaracoccus defluvii JCM 17540T.</title>
        <authorList>
            <person name="Hyun D.-W."/>
            <person name="Bae J.-W."/>
        </authorList>
    </citation>
    <scope>NUCLEOTIDE SEQUENCE [LARGE SCALE GENOMIC DNA]</scope>
    <source>
        <strain evidence="2 3">JCM 17540</strain>
    </source>
</reference>
<name>A0A7H0HAY6_9ACTN</name>
<dbReference type="RefSeq" id="WP_187722783.1">
    <property type="nucleotide sequence ID" value="NZ_CP060789.1"/>
</dbReference>
<feature type="compositionally biased region" description="Low complexity" evidence="1">
    <location>
        <begin position="39"/>
        <end position="50"/>
    </location>
</feature>
<gene>
    <name evidence="2" type="ORF">H9L22_01025</name>
</gene>